<accession>A0A699SM82</accession>
<name>A0A699SM82_TANCI</name>
<evidence type="ECO:0000313" key="1">
    <source>
        <dbReference type="EMBL" id="GFC97957.1"/>
    </source>
</evidence>
<protein>
    <submittedName>
        <fullName evidence="1">Uncharacterized protein</fullName>
    </submittedName>
</protein>
<sequence length="104" mass="10420">NNPLTPSPSTPNTTATTTAATAAAFPAAVAAMMGCGWQNGHHRRGGAYKTLDFLFIFPCMEGLFAVKLQPHLVVSSCDGATPCGSGGRPAGTTTAAPCGVGLVV</sequence>
<feature type="non-terminal residue" evidence="1">
    <location>
        <position position="104"/>
    </location>
</feature>
<reference evidence="1" key="1">
    <citation type="journal article" date="2019" name="Sci. Rep.">
        <title>Draft genome of Tanacetum cinerariifolium, the natural source of mosquito coil.</title>
        <authorList>
            <person name="Yamashiro T."/>
            <person name="Shiraishi A."/>
            <person name="Satake H."/>
            <person name="Nakayama K."/>
        </authorList>
    </citation>
    <scope>NUCLEOTIDE SEQUENCE</scope>
</reference>
<proteinExistence type="predicted"/>
<dbReference type="EMBL" id="BKCJ011169154">
    <property type="protein sequence ID" value="GFC97957.1"/>
    <property type="molecule type" value="Genomic_DNA"/>
</dbReference>
<organism evidence="1">
    <name type="scientific">Tanacetum cinerariifolium</name>
    <name type="common">Dalmatian daisy</name>
    <name type="synonym">Chrysanthemum cinerariifolium</name>
    <dbReference type="NCBI Taxonomy" id="118510"/>
    <lineage>
        <taxon>Eukaryota</taxon>
        <taxon>Viridiplantae</taxon>
        <taxon>Streptophyta</taxon>
        <taxon>Embryophyta</taxon>
        <taxon>Tracheophyta</taxon>
        <taxon>Spermatophyta</taxon>
        <taxon>Magnoliopsida</taxon>
        <taxon>eudicotyledons</taxon>
        <taxon>Gunneridae</taxon>
        <taxon>Pentapetalae</taxon>
        <taxon>asterids</taxon>
        <taxon>campanulids</taxon>
        <taxon>Asterales</taxon>
        <taxon>Asteraceae</taxon>
        <taxon>Asteroideae</taxon>
        <taxon>Anthemideae</taxon>
        <taxon>Anthemidinae</taxon>
        <taxon>Tanacetum</taxon>
    </lineage>
</organism>
<comment type="caution">
    <text evidence="1">The sequence shown here is derived from an EMBL/GenBank/DDBJ whole genome shotgun (WGS) entry which is preliminary data.</text>
</comment>
<dbReference type="AlphaFoldDB" id="A0A699SM82"/>
<feature type="non-terminal residue" evidence="1">
    <location>
        <position position="1"/>
    </location>
</feature>
<gene>
    <name evidence="1" type="ORF">Tci_869927</name>
</gene>